<dbReference type="PROSITE" id="PS50943">
    <property type="entry name" value="HTH_CROC1"/>
    <property type="match status" value="1"/>
</dbReference>
<proteinExistence type="predicted"/>
<dbReference type="SUPFAM" id="SSF47413">
    <property type="entry name" value="lambda repressor-like DNA-binding domains"/>
    <property type="match status" value="1"/>
</dbReference>
<reference evidence="2 3" key="1">
    <citation type="submission" date="2018-06" db="EMBL/GenBank/DDBJ databases">
        <title>Genome conservation of Clostridium tetani.</title>
        <authorList>
            <person name="Bruggemann H."/>
            <person name="Popoff M.R."/>
        </authorList>
    </citation>
    <scope>NUCLEOTIDE SEQUENCE [LARGE SCALE GENOMIC DNA]</scope>
    <source>
        <strain evidence="2 3">63.05</strain>
    </source>
</reference>
<dbReference type="RefSeq" id="WP_128993103.1">
    <property type="nucleotide sequence ID" value="NZ_AP026811.1"/>
</dbReference>
<organism evidence="2 3">
    <name type="scientific">Clostridium tetani</name>
    <dbReference type="NCBI Taxonomy" id="1513"/>
    <lineage>
        <taxon>Bacteria</taxon>
        <taxon>Bacillati</taxon>
        <taxon>Bacillota</taxon>
        <taxon>Clostridia</taxon>
        <taxon>Eubacteriales</taxon>
        <taxon>Clostridiaceae</taxon>
        <taxon>Clostridium</taxon>
    </lineage>
</organism>
<dbReference type="SMART" id="SM00530">
    <property type="entry name" value="HTH_XRE"/>
    <property type="match status" value="1"/>
</dbReference>
<sequence length="74" mass="8877">MDFKTLRRRQNLSLREAAERIGISYQSICRYENKNRVPINKILLKMKKVYKCSETELGQAILNNIKEEVKYNER</sequence>
<protein>
    <submittedName>
        <fullName evidence="2">XRE family transcriptional regulator</fullName>
    </submittedName>
</protein>
<feature type="domain" description="HTH cro/C1-type" evidence="1">
    <location>
        <begin position="3"/>
        <end position="57"/>
    </location>
</feature>
<dbReference type="InterPro" id="IPR010982">
    <property type="entry name" value="Lambda_DNA-bd_dom_sf"/>
</dbReference>
<evidence type="ECO:0000259" key="1">
    <source>
        <dbReference type="PROSITE" id="PS50943"/>
    </source>
</evidence>
<accession>A0ABY0EVA6</accession>
<evidence type="ECO:0000313" key="3">
    <source>
        <dbReference type="Proteomes" id="UP000290273"/>
    </source>
</evidence>
<dbReference type="InterPro" id="IPR001387">
    <property type="entry name" value="Cro/C1-type_HTH"/>
</dbReference>
<dbReference type="Gene3D" id="1.10.260.40">
    <property type="entry name" value="lambda repressor-like DNA-binding domains"/>
    <property type="match status" value="1"/>
</dbReference>
<dbReference type="CDD" id="cd00093">
    <property type="entry name" value="HTH_XRE"/>
    <property type="match status" value="1"/>
</dbReference>
<evidence type="ECO:0000313" key="2">
    <source>
        <dbReference type="EMBL" id="RXI58089.1"/>
    </source>
</evidence>
<name>A0ABY0EVA6_CLOTA</name>
<gene>
    <name evidence="2" type="ORF">DP131_03055</name>
</gene>
<dbReference type="Proteomes" id="UP000290273">
    <property type="component" value="Unassembled WGS sequence"/>
</dbReference>
<comment type="caution">
    <text evidence="2">The sequence shown here is derived from an EMBL/GenBank/DDBJ whole genome shotgun (WGS) entry which is preliminary data.</text>
</comment>
<dbReference type="Pfam" id="PF01381">
    <property type="entry name" value="HTH_3"/>
    <property type="match status" value="1"/>
</dbReference>
<dbReference type="EMBL" id="QMAU01000015">
    <property type="protein sequence ID" value="RXI58089.1"/>
    <property type="molecule type" value="Genomic_DNA"/>
</dbReference>